<dbReference type="EMBL" id="LGRX02013986">
    <property type="protein sequence ID" value="KAK3265345.1"/>
    <property type="molecule type" value="Genomic_DNA"/>
</dbReference>
<proteinExistence type="predicted"/>
<feature type="region of interest" description="Disordered" evidence="1">
    <location>
        <begin position="1024"/>
        <end position="1073"/>
    </location>
</feature>
<feature type="compositionally biased region" description="Pro residues" evidence="1">
    <location>
        <begin position="44"/>
        <end position="65"/>
    </location>
</feature>
<organism evidence="2 3">
    <name type="scientific">Cymbomonas tetramitiformis</name>
    <dbReference type="NCBI Taxonomy" id="36881"/>
    <lineage>
        <taxon>Eukaryota</taxon>
        <taxon>Viridiplantae</taxon>
        <taxon>Chlorophyta</taxon>
        <taxon>Pyramimonadophyceae</taxon>
        <taxon>Pyramimonadales</taxon>
        <taxon>Pyramimonadaceae</taxon>
        <taxon>Cymbomonas</taxon>
    </lineage>
</organism>
<reference evidence="2 3" key="1">
    <citation type="journal article" date="2015" name="Genome Biol. Evol.">
        <title>Comparative Genomics of a Bacterivorous Green Alga Reveals Evolutionary Causalities and Consequences of Phago-Mixotrophic Mode of Nutrition.</title>
        <authorList>
            <person name="Burns J.A."/>
            <person name="Paasch A."/>
            <person name="Narechania A."/>
            <person name="Kim E."/>
        </authorList>
    </citation>
    <scope>NUCLEOTIDE SEQUENCE [LARGE SCALE GENOMIC DNA]</scope>
    <source>
        <strain evidence="2 3">PLY_AMNH</strain>
    </source>
</reference>
<evidence type="ECO:0000313" key="3">
    <source>
        <dbReference type="Proteomes" id="UP001190700"/>
    </source>
</evidence>
<feature type="compositionally biased region" description="Low complexity" evidence="1">
    <location>
        <begin position="22"/>
        <end position="43"/>
    </location>
</feature>
<feature type="compositionally biased region" description="Pro residues" evidence="1">
    <location>
        <begin position="1042"/>
        <end position="1055"/>
    </location>
</feature>
<evidence type="ECO:0000256" key="1">
    <source>
        <dbReference type="SAM" id="MobiDB-lite"/>
    </source>
</evidence>
<gene>
    <name evidence="2" type="ORF">CYMTET_25960</name>
</gene>
<accession>A0AAE0FT07</accession>
<feature type="non-terminal residue" evidence="2">
    <location>
        <position position="2667"/>
    </location>
</feature>
<evidence type="ECO:0008006" key="4">
    <source>
        <dbReference type="Google" id="ProtNLM"/>
    </source>
</evidence>
<dbReference type="Proteomes" id="UP001190700">
    <property type="component" value="Unassembled WGS sequence"/>
</dbReference>
<protein>
    <recommendedName>
        <fullName evidence="4">GPS domain-containing protein</fullName>
    </recommendedName>
</protein>
<dbReference type="Pfam" id="PF17963">
    <property type="entry name" value="Big_9"/>
    <property type="match status" value="1"/>
</dbReference>
<comment type="caution">
    <text evidence="2">The sequence shown here is derived from an EMBL/GenBank/DDBJ whole genome shotgun (WGS) entry which is preliminary data.</text>
</comment>
<feature type="compositionally biased region" description="Low complexity" evidence="1">
    <location>
        <begin position="1"/>
        <end position="15"/>
    </location>
</feature>
<sequence>MAPTRAPTMTPTISPSSPPTGTPTTAPTSTPTLTPTNYPTASPTRPPSLPPTDSPTAPPTAPPTAQPTSSRPPTSGPSQAPTSTAAPTASPPEAVYSAQSFEADTAPPYVMQTMYSTDGHMLGGALTWRAHSADEVVFTAQLAIRCGSGFWIECPSVGASTASMAQSSFGATLHFGDGGSTELSNLTVLSALPESWFVAEQEVVYAYASSSECSLEPVTEILIDKVAHSNLGGVGPDLDAPKEIRYSEVAQAQDSSWLDLVVVNTSTFSTTEGSSGKKNEFGRILVKYGSYVELTFSLVLSGTDTPAEPSTFYFSFSDLDTGNSGNNPEAVRAINFARYVLTDDTDLTATVLRSGETRFKAQSEGTTLDNPESPDNLTDYQQAHSVLLLYENTASFDIRLQVGGEKQDGQGGEGRNFFFAGANNMRDACAEDSDDVEPAWEAKVVGGELAGALVNYADVEAPQLVLRAAVDLGASGSSPERVNSAPVTSALPLMLSYNWDFLTGSDVTGNSGVPQRDPAFFVPAGDADWDALSYRFASDSSLMAGTGSLPRAQPPGASLNVSSGQITWDLTEADAASDHSVAVALFHVNVEISDGKAFTTVAFTLGLLQGMHSPAESADRATDAVTVDSLDVFPALEGQWKAAGVSGGASDPSRLYIRSSNSSRTDLVDAYLTFPVMRGFDPELATADLHLHQTNRKNGLNGGDLAWAVPTSSWSSSNVSYYAETGGGGANSSRFATWGGAEDAYHTVAVDGALRRWNVSGNTGLRLSIPQALNQGAIFERSGVTAPVLVVRPCGRNVTNAPPELPLLGAGGAGVQPQPQVVCPGGIWHGNATVVDESASMACDGVTADLVTSGAAHDASSYTLVGQDGADASWTIDWAPPSESSDISSPRVYVASVGPWDGLVDGDPAGLVFYVPATDDVTVVLALAPEDAVLNGSLGTLTVSAAFSQPVWSFDVADVTWTAASGGALTVFNLQQTHSAVYTFDVSPSMLDEYTVTLPAGTATSGCGENLESNTLILKYLTSTPTSMPTETPTGMPTASPTTPPTALPTAPPSSSPTAFPSDTPTATPSSGDVTVTVYVREAAQDQIRVSPAATSTAAELPYANLTVTIPASDWNQSVPVVVTAMDDELVEGDHSVTLLHALQSVDPEYGALPVGGLRGFIMDNDLAAVEVTAFEVLEGGNGSLSVALSGAVADGETVTAQLTSGSPEDITLPVQVLTFTGATASTPQSVLVAGTADDTVTGDRSVNVSVTLSSTVEPYNALPAMISSGSVLDQDVALVAMGSDLLGANDTLRHRRRRRLLRMNEESLTEGSNVTFMSGIVLSSQPTSLVTVRLLQVAMANATESLSMQQLSFRPGTLSFAPSDWDVVQEVRVSALKDNVYEGNHTVYVRTSAESDDPNYHEVLSEDVTTILIEEDELPQILAASTSQLANISYAVVVAENWTDYSEDYAAEEVLATIGSGAESVDAAASGIAQVLAGTTEYISVMGLKDGVEYIVYAVPANTNGYGTTASTTVKLRSAPPEILSPHPTLTNITQSSFAFTLVCDQNATASYMVVEADDQVPSDADILGGGDAGGGACAVGALNMSAGVAADVQVLALVEGRDYTLYIIPTNSFGQGATVNATVATKLPLPEFTPGYPNITLVNDTAFTVAVSSDQNATVAYAVVSADSRAPSDTEILDESAAGAVASGTVNATAELPVHISVEELQEGMAYTFYAIPSNDRGRGATANATATTSIWSSEEYTVVMGEGTNASLLLNETFRQVGLLEAPATSMFLVEAAALGAEADPRLVYPTSIEITPEQWHQRDTWRLAFRALDDLQYTAAQTKTDLAYVLVGNDTRLDGWVVAEVHIIVTQDESAPPPPPLALIVAAEGEELSISLPEGSSTSLEVGGLTTHPLHPVYLEEVVQGSGSRAALWLNYTSTASFDEAQYYAPVTVTLAAVEDVVQRQDAVIRLNYVSFSEDLAYDNTTALSVLVTVLDNDAAGIDVAPAALELAEGRTLTFEVNLRSQPAEDASVTVTVASTTNATHVAAGTPLRFTAADWDVAQPITLQGNEVPYDVTDVVTLQVSSDGDYFYDNLVAVPNVTVVVTNTVTRVSTTVTTDGGGVCVTPRWTAEVAPRAVTTDAALQCWGSYTEDFLVDVLDFVTPPSPADYVVEAYLVLVPASAELAAAPKRVCGAPLGDVAPANYTILGIATQGGAWAVESYEVSGSGDVCIAESTGTEVFALAQRRSPLQVKTSAQTQRVFSSARVYVDEGIRVEQPADQEEAHVTAARVFLEGCDPSQDRLSLDEGASDSGGCCEWLWVDDECTLYLRAVNTTTMLPAEVQAALRVVQFVNEDSAPSPGRRSAAIEVEVEYRATTSGALYYATVPADNLVPVEVVEPNRPPTIAVSRTPSSLLLLEKQTGALDAGLEVEDQDGDAIYGVDVSLPCYETDTLSLSELASGEGSNASGAANITARGNTSCTNSSVDPTLASSCAAPGVLVAAAGQCYTCLCSLQLTGPASAAAYQEALRRVMLQVPGPATTLHTRNAGFVARDPFSSSAAVVRTVVVSPVNDAPRLLQQSVLYAQEDGGCLPGALHAEDPEGQALWYSVVCAPDKGSLHLTGVNNGAYSYCPDPDANGDDSFVFQASDGALKSYVATVSISVSPTNDPPIAYNSSLTVMENVT</sequence>
<evidence type="ECO:0000313" key="2">
    <source>
        <dbReference type="EMBL" id="KAK3265345.1"/>
    </source>
</evidence>
<keyword evidence="3" id="KW-1185">Reference proteome</keyword>
<dbReference type="InterPro" id="IPR038081">
    <property type="entry name" value="CalX-like_sf"/>
</dbReference>
<dbReference type="SUPFAM" id="SSF141072">
    <property type="entry name" value="CalX-like"/>
    <property type="match status" value="1"/>
</dbReference>
<feature type="compositionally biased region" description="Low complexity" evidence="1">
    <location>
        <begin position="1056"/>
        <end position="1071"/>
    </location>
</feature>
<name>A0AAE0FT07_9CHLO</name>
<feature type="compositionally biased region" description="Low complexity" evidence="1">
    <location>
        <begin position="66"/>
        <end position="92"/>
    </location>
</feature>
<feature type="compositionally biased region" description="Low complexity" evidence="1">
    <location>
        <begin position="1024"/>
        <end position="1041"/>
    </location>
</feature>
<feature type="region of interest" description="Disordered" evidence="1">
    <location>
        <begin position="1"/>
        <end position="94"/>
    </location>
</feature>